<evidence type="ECO:0000313" key="2">
    <source>
        <dbReference type="EMBL" id="KIM35092.1"/>
    </source>
</evidence>
<protein>
    <submittedName>
        <fullName evidence="2">Uncharacterized protein</fullName>
    </submittedName>
</protein>
<dbReference type="HOGENOM" id="CLU_1390402_0_0_1"/>
<name>A0A0C2Y1Z6_HEBCY</name>
<feature type="compositionally biased region" description="Low complexity" evidence="1">
    <location>
        <begin position="167"/>
        <end position="188"/>
    </location>
</feature>
<evidence type="ECO:0000256" key="1">
    <source>
        <dbReference type="SAM" id="MobiDB-lite"/>
    </source>
</evidence>
<accession>A0A0C2Y1Z6</accession>
<sequence length="196" mass="21314">MPSGRNMKKKNQDTTQDENPSSSTPNGFTMGVTPDGKEYLVPQYIVPALDQAFSAYQTKAQLGVSNAQPGSSQSGNKPYVLIGDALYFPADPQLSEQETLSLHAEVLALQETLGISYKDASHRLYMAEMEKIKVADEKFKAFKNVERRIECYLEKLSTRLQPQGSSNNAANANAANTDTANNNATNADADADTLNS</sequence>
<gene>
    <name evidence="2" type="ORF">M413DRAFT_14730</name>
</gene>
<feature type="region of interest" description="Disordered" evidence="1">
    <location>
        <begin position="160"/>
        <end position="196"/>
    </location>
</feature>
<dbReference type="EMBL" id="KN831831">
    <property type="protein sequence ID" value="KIM35092.1"/>
    <property type="molecule type" value="Genomic_DNA"/>
</dbReference>
<dbReference type="OrthoDB" id="3044119at2759"/>
<evidence type="ECO:0000313" key="3">
    <source>
        <dbReference type="Proteomes" id="UP000053424"/>
    </source>
</evidence>
<feature type="region of interest" description="Disordered" evidence="1">
    <location>
        <begin position="1"/>
        <end position="34"/>
    </location>
</feature>
<dbReference type="AlphaFoldDB" id="A0A0C2Y1Z6"/>
<keyword evidence="3" id="KW-1185">Reference proteome</keyword>
<proteinExistence type="predicted"/>
<organism evidence="2 3">
    <name type="scientific">Hebeloma cylindrosporum</name>
    <dbReference type="NCBI Taxonomy" id="76867"/>
    <lineage>
        <taxon>Eukaryota</taxon>
        <taxon>Fungi</taxon>
        <taxon>Dikarya</taxon>
        <taxon>Basidiomycota</taxon>
        <taxon>Agaricomycotina</taxon>
        <taxon>Agaricomycetes</taxon>
        <taxon>Agaricomycetidae</taxon>
        <taxon>Agaricales</taxon>
        <taxon>Agaricineae</taxon>
        <taxon>Hymenogastraceae</taxon>
        <taxon>Hebeloma</taxon>
    </lineage>
</organism>
<dbReference type="Proteomes" id="UP000053424">
    <property type="component" value="Unassembled WGS sequence"/>
</dbReference>
<reference evidence="2 3" key="1">
    <citation type="submission" date="2014-04" db="EMBL/GenBank/DDBJ databases">
        <authorList>
            <consortium name="DOE Joint Genome Institute"/>
            <person name="Kuo A."/>
            <person name="Gay G."/>
            <person name="Dore J."/>
            <person name="Kohler A."/>
            <person name="Nagy L.G."/>
            <person name="Floudas D."/>
            <person name="Copeland A."/>
            <person name="Barry K.W."/>
            <person name="Cichocki N."/>
            <person name="Veneault-Fourrey C."/>
            <person name="LaButti K."/>
            <person name="Lindquist E.A."/>
            <person name="Lipzen A."/>
            <person name="Lundell T."/>
            <person name="Morin E."/>
            <person name="Murat C."/>
            <person name="Sun H."/>
            <person name="Tunlid A."/>
            <person name="Henrissat B."/>
            <person name="Grigoriev I.V."/>
            <person name="Hibbett D.S."/>
            <person name="Martin F."/>
            <person name="Nordberg H.P."/>
            <person name="Cantor M.N."/>
            <person name="Hua S.X."/>
        </authorList>
    </citation>
    <scope>NUCLEOTIDE SEQUENCE [LARGE SCALE GENOMIC DNA]</scope>
    <source>
        <strain evidence="3">h7</strain>
    </source>
</reference>
<reference evidence="3" key="2">
    <citation type="submission" date="2015-01" db="EMBL/GenBank/DDBJ databases">
        <title>Evolutionary Origins and Diversification of the Mycorrhizal Mutualists.</title>
        <authorList>
            <consortium name="DOE Joint Genome Institute"/>
            <consortium name="Mycorrhizal Genomics Consortium"/>
            <person name="Kohler A."/>
            <person name="Kuo A."/>
            <person name="Nagy L.G."/>
            <person name="Floudas D."/>
            <person name="Copeland A."/>
            <person name="Barry K.W."/>
            <person name="Cichocki N."/>
            <person name="Veneault-Fourrey C."/>
            <person name="LaButti K."/>
            <person name="Lindquist E.A."/>
            <person name="Lipzen A."/>
            <person name="Lundell T."/>
            <person name="Morin E."/>
            <person name="Murat C."/>
            <person name="Riley R."/>
            <person name="Ohm R."/>
            <person name="Sun H."/>
            <person name="Tunlid A."/>
            <person name="Henrissat B."/>
            <person name="Grigoriev I.V."/>
            <person name="Hibbett D.S."/>
            <person name="Martin F."/>
        </authorList>
    </citation>
    <scope>NUCLEOTIDE SEQUENCE [LARGE SCALE GENOMIC DNA]</scope>
    <source>
        <strain evidence="3">h7</strain>
    </source>
</reference>
<feature type="compositionally biased region" description="Polar residues" evidence="1">
    <location>
        <begin position="13"/>
        <end position="27"/>
    </location>
</feature>